<sequence>MVRMTKLGRRAAPSALAALALLGLCALPAQAEGTQPTYSADVPAKITTPDSVDTRIGTLRFQNGVPDAATSKLVYDHLDFSRGVEAFLQGMPATSVRAVCNGIEGAGAKANQGIAITEDLMDARTLFLTPNTTTVYALTCLDLNAGPMVLEVPTGVLGPVDDAYFRWVTDIGLTGPDAGRGGKYLFVPPGFKGEVPTEGYFVKQPRTNTLLVFFRVFVKDGDIAASVAHAKAGTNVYALNATTESGETPKAAFVNISGKKFNTISANDFSFYDELNQVVQAEPVDFLDPDKVGLFASIGIAKGKPFAPDARMKAILTDAVAVGNATARTIVTDSRDPRTKFYPDRQWFTPFVGGSYQFLDGAERLLDAQTMFFYYATGITPAMSYAKVGSGSAYAGAFKDAKGNALDGGKTYKVTLPGPVPANEFWSFVVYDNQTRSLLETDQKTAGVDSHHPGLKTNTDGSVTIWFSPKAPVGQEDNWVQTMPGKGWNTLLRLYGPLEPWFDKSWKPGDIELVE</sequence>
<reference evidence="4 5" key="1">
    <citation type="submission" date="2020-08" db="EMBL/GenBank/DDBJ databases">
        <title>Genomic Encyclopedia of Type Strains, Phase IV (KMG-IV): sequencing the most valuable type-strain genomes for metagenomic binning, comparative biology and taxonomic classification.</title>
        <authorList>
            <person name="Goeker M."/>
        </authorList>
    </citation>
    <scope>NUCLEOTIDE SEQUENCE [LARGE SCALE GENOMIC DNA]</scope>
    <source>
        <strain evidence="4 5">DSM 25966</strain>
    </source>
</reference>
<evidence type="ECO:0000259" key="2">
    <source>
        <dbReference type="Pfam" id="PF06742"/>
    </source>
</evidence>
<dbReference type="Gene3D" id="2.60.40.1610">
    <property type="entry name" value="Domain of unknown function DUF1254"/>
    <property type="match status" value="1"/>
</dbReference>
<dbReference type="PANTHER" id="PTHR36509:SF3">
    <property type="entry name" value="SIGNAL PEPTIDE PROTEIN"/>
    <property type="match status" value="1"/>
</dbReference>
<feature type="domain" description="DUF1254" evidence="3">
    <location>
        <begin position="117"/>
        <end position="237"/>
    </location>
</feature>
<dbReference type="Pfam" id="PF06863">
    <property type="entry name" value="DUF1254"/>
    <property type="match status" value="1"/>
</dbReference>
<dbReference type="Gene3D" id="1.10.3360.10">
    <property type="entry name" value="VPA0735-like domain"/>
    <property type="match status" value="1"/>
</dbReference>
<accession>A0A840ANJ0</accession>
<feature type="domain" description="DUF1214" evidence="2">
    <location>
        <begin position="392"/>
        <end position="498"/>
    </location>
</feature>
<organism evidence="4 5">
    <name type="scientific">Kaistia hirudinis</name>
    <dbReference type="NCBI Taxonomy" id="1293440"/>
    <lineage>
        <taxon>Bacteria</taxon>
        <taxon>Pseudomonadati</taxon>
        <taxon>Pseudomonadota</taxon>
        <taxon>Alphaproteobacteria</taxon>
        <taxon>Hyphomicrobiales</taxon>
        <taxon>Kaistiaceae</taxon>
        <taxon>Kaistia</taxon>
    </lineage>
</organism>
<comment type="caution">
    <text evidence="4">The sequence shown here is derived from an EMBL/GenBank/DDBJ whole genome shotgun (WGS) entry which is preliminary data.</text>
</comment>
<dbReference type="AlphaFoldDB" id="A0A840ANJ0"/>
<dbReference type="EMBL" id="JACIDS010000002">
    <property type="protein sequence ID" value="MBB3930095.1"/>
    <property type="molecule type" value="Genomic_DNA"/>
</dbReference>
<dbReference type="RefSeq" id="WP_246409308.1">
    <property type="nucleotide sequence ID" value="NZ_JACIDS010000002.1"/>
</dbReference>
<protein>
    <recommendedName>
        <fullName evidence="6">DUF1254 domain-containing protein</fullName>
    </recommendedName>
</protein>
<feature type="chain" id="PRO_5032416136" description="DUF1254 domain-containing protein" evidence="1">
    <location>
        <begin position="32"/>
        <end position="515"/>
    </location>
</feature>
<dbReference type="SUPFAM" id="SSF160935">
    <property type="entry name" value="VPA0735-like"/>
    <property type="match status" value="1"/>
</dbReference>
<dbReference type="InterPro" id="IPR010621">
    <property type="entry name" value="DUF1214"/>
</dbReference>
<dbReference type="Gene3D" id="2.60.120.600">
    <property type="entry name" value="Domain of unknown function DUF1214, C-terminal domain"/>
    <property type="match status" value="1"/>
</dbReference>
<keyword evidence="1" id="KW-0732">Signal</keyword>
<dbReference type="InterPro" id="IPR037049">
    <property type="entry name" value="DUF1214_C_sf"/>
</dbReference>
<dbReference type="Proteomes" id="UP000553963">
    <property type="component" value="Unassembled WGS sequence"/>
</dbReference>
<proteinExistence type="predicted"/>
<evidence type="ECO:0000259" key="3">
    <source>
        <dbReference type="Pfam" id="PF06863"/>
    </source>
</evidence>
<dbReference type="Pfam" id="PF06742">
    <property type="entry name" value="DUF1214"/>
    <property type="match status" value="1"/>
</dbReference>
<evidence type="ECO:0000313" key="5">
    <source>
        <dbReference type="Proteomes" id="UP000553963"/>
    </source>
</evidence>
<feature type="signal peptide" evidence="1">
    <location>
        <begin position="1"/>
        <end position="31"/>
    </location>
</feature>
<keyword evidence="5" id="KW-1185">Reference proteome</keyword>
<name>A0A840ANJ0_9HYPH</name>
<dbReference type="PANTHER" id="PTHR36509">
    <property type="entry name" value="BLL3101 PROTEIN"/>
    <property type="match status" value="1"/>
</dbReference>
<evidence type="ECO:0000256" key="1">
    <source>
        <dbReference type="SAM" id="SignalP"/>
    </source>
</evidence>
<evidence type="ECO:0008006" key="6">
    <source>
        <dbReference type="Google" id="ProtNLM"/>
    </source>
</evidence>
<dbReference type="InterPro" id="IPR037050">
    <property type="entry name" value="DUF1254_sf"/>
</dbReference>
<dbReference type="InterPro" id="IPR010679">
    <property type="entry name" value="DUF1254"/>
</dbReference>
<gene>
    <name evidence="4" type="ORF">GGR25_001134</name>
</gene>
<evidence type="ECO:0000313" key="4">
    <source>
        <dbReference type="EMBL" id="MBB3930095.1"/>
    </source>
</evidence>